<dbReference type="PROSITE" id="PS51186">
    <property type="entry name" value="GNAT"/>
    <property type="match status" value="1"/>
</dbReference>
<feature type="domain" description="N-acetyltransferase" evidence="3">
    <location>
        <begin position="11"/>
        <end position="166"/>
    </location>
</feature>
<organism evidence="4 5">
    <name type="scientific">Rahnella sikkimica</name>
    <dbReference type="NCBI Taxonomy" id="1805933"/>
    <lineage>
        <taxon>Bacteria</taxon>
        <taxon>Pseudomonadati</taxon>
        <taxon>Pseudomonadota</taxon>
        <taxon>Gammaproteobacteria</taxon>
        <taxon>Enterobacterales</taxon>
        <taxon>Yersiniaceae</taxon>
        <taxon>Rahnella</taxon>
    </lineage>
</organism>
<dbReference type="Proteomes" id="UP000239197">
    <property type="component" value="Chromosome"/>
</dbReference>
<dbReference type="KEGG" id="rox:BV494_02985"/>
<accession>A0A2L1UM19</accession>
<dbReference type="SUPFAM" id="SSF55729">
    <property type="entry name" value="Acyl-CoA N-acyltransferases (Nat)"/>
    <property type="match status" value="1"/>
</dbReference>
<dbReference type="CDD" id="cd04301">
    <property type="entry name" value="NAT_SF"/>
    <property type="match status" value="1"/>
</dbReference>
<evidence type="ECO:0000256" key="1">
    <source>
        <dbReference type="ARBA" id="ARBA00022679"/>
    </source>
</evidence>
<proteinExistence type="predicted"/>
<dbReference type="AlphaFoldDB" id="A0A2L1UM19"/>
<dbReference type="PANTHER" id="PTHR43877:SF2">
    <property type="entry name" value="AMINOALKYLPHOSPHONATE N-ACETYLTRANSFERASE-RELATED"/>
    <property type="match status" value="1"/>
</dbReference>
<dbReference type="Gene3D" id="3.40.630.30">
    <property type="match status" value="1"/>
</dbReference>
<name>A0A2L1UM19_9GAMM</name>
<dbReference type="EMBL" id="CP019062">
    <property type="protein sequence ID" value="AVF33961.1"/>
    <property type="molecule type" value="Genomic_DNA"/>
</dbReference>
<dbReference type="PANTHER" id="PTHR43877">
    <property type="entry name" value="AMINOALKYLPHOSPHONATE N-ACETYLTRANSFERASE-RELATED-RELATED"/>
    <property type="match status" value="1"/>
</dbReference>
<evidence type="ECO:0000259" key="3">
    <source>
        <dbReference type="PROSITE" id="PS51186"/>
    </source>
</evidence>
<sequence>MTQISSSSANSTLTIVSLADVPQYLDVVTEYLHGEWSDFPHWAQKEYIRQRLIQRISSRGRQCVLIALDENEQVVGTAGVMRYELSDVPERKYWLGEVFTPRHLRGKGIGTALVKACISRARDAGLETLWLYTPDQQGLYGRLGWQEVENREVDHELVTVMQRPLS</sequence>
<dbReference type="OrthoDB" id="7678938at2"/>
<dbReference type="Pfam" id="PF00583">
    <property type="entry name" value="Acetyltransf_1"/>
    <property type="match status" value="1"/>
</dbReference>
<dbReference type="InterPro" id="IPR016181">
    <property type="entry name" value="Acyl_CoA_acyltransferase"/>
</dbReference>
<keyword evidence="1" id="KW-0808">Transferase</keyword>
<evidence type="ECO:0000313" key="5">
    <source>
        <dbReference type="Proteomes" id="UP000239197"/>
    </source>
</evidence>
<dbReference type="InterPro" id="IPR000182">
    <property type="entry name" value="GNAT_dom"/>
</dbReference>
<reference evidence="5" key="1">
    <citation type="submission" date="2017-01" db="EMBL/GenBank/DDBJ databases">
        <title>Genome sequence of Rouxiella sp. ERMR1:05.</title>
        <authorList>
            <person name="Kumar R."/>
            <person name="Singh D."/>
            <person name="Kumar S."/>
        </authorList>
    </citation>
    <scope>NUCLEOTIDE SEQUENCE [LARGE SCALE GENOMIC DNA]</scope>
    <source>
        <strain evidence="5">ERMR1:05</strain>
    </source>
</reference>
<keyword evidence="2" id="KW-0012">Acyltransferase</keyword>
<dbReference type="GO" id="GO:0016747">
    <property type="term" value="F:acyltransferase activity, transferring groups other than amino-acyl groups"/>
    <property type="evidence" value="ECO:0007669"/>
    <property type="project" value="InterPro"/>
</dbReference>
<gene>
    <name evidence="4" type="ORF">BV494_02985</name>
</gene>
<keyword evidence="5" id="KW-1185">Reference proteome</keyword>
<evidence type="ECO:0000256" key="2">
    <source>
        <dbReference type="ARBA" id="ARBA00023315"/>
    </source>
</evidence>
<dbReference type="InterPro" id="IPR050832">
    <property type="entry name" value="Bact_Acetyltransf"/>
</dbReference>
<protein>
    <recommendedName>
        <fullName evidence="3">N-acetyltransferase domain-containing protein</fullName>
    </recommendedName>
</protein>
<dbReference type="RefSeq" id="WP_104921511.1">
    <property type="nucleotide sequence ID" value="NZ_CP019062.1"/>
</dbReference>
<evidence type="ECO:0000313" key="4">
    <source>
        <dbReference type="EMBL" id="AVF33961.1"/>
    </source>
</evidence>